<evidence type="ECO:0000256" key="5">
    <source>
        <dbReference type="ARBA" id="ARBA00023136"/>
    </source>
</evidence>
<accession>A0ABQ3VVR4</accession>
<keyword evidence="2" id="KW-1003">Cell membrane</keyword>
<dbReference type="CDD" id="cd17324">
    <property type="entry name" value="MFS_NepI_like"/>
    <property type="match status" value="1"/>
</dbReference>
<keyword evidence="4 6" id="KW-1133">Transmembrane helix</keyword>
<evidence type="ECO:0000313" key="8">
    <source>
        <dbReference type="EMBL" id="GHO89463.1"/>
    </source>
</evidence>
<feature type="domain" description="Major facilitator superfamily (MFS) profile" evidence="7">
    <location>
        <begin position="19"/>
        <end position="393"/>
    </location>
</feature>
<feature type="transmembrane region" description="Helical" evidence="6">
    <location>
        <begin position="305"/>
        <end position="324"/>
    </location>
</feature>
<sequence length="411" mass="42813">MSIHAKSSAGTPAAGINPRIFLLALGMFALGTDAFVIAGVLPVIAHETGVQEALAGQLVTAFSLVYGLGAPLLAVLTARWSPTRVLIVALGLFCLSNLGSAIAPNFALLLVTRILTGCFAAIYAPLAYTVGIALAPPEKRGQALALVVMGITVATAVGVPLGTWVGDHLGWRFSFGLIVLLSGIALLALLVFKLPQIAAPAQLSLRVRLAPIGQPVIVMALLAALFWNIGTYVIYTYVAVILQHNLHISDTSSLFVAYGLGVVAGSWSGGQLADHFGAQRPLLISLIALIIIEAVLALITTTFIGSFLILFLWGALVGLIFIPQQHRLLSIAPEHANVILALNNSALYLGIAGGAAIGGLALRAVPVTHLGWIGAAGCLLALVIFLFSMRLSTRSKKADPDTEAQDVIVVP</sequence>
<feature type="transmembrane region" description="Helical" evidence="6">
    <location>
        <begin position="57"/>
        <end position="78"/>
    </location>
</feature>
<feature type="transmembrane region" description="Helical" evidence="6">
    <location>
        <begin position="20"/>
        <end position="45"/>
    </location>
</feature>
<dbReference type="RefSeq" id="WP_201367004.1">
    <property type="nucleotide sequence ID" value="NZ_BNJJ01000037.1"/>
</dbReference>
<feature type="transmembrane region" description="Helical" evidence="6">
    <location>
        <begin position="252"/>
        <end position="270"/>
    </location>
</feature>
<reference evidence="8 9" key="1">
    <citation type="journal article" date="2021" name="Int. J. Syst. Evol. Microbiol.">
        <title>Reticulibacter mediterranei gen. nov., sp. nov., within the new family Reticulibacteraceae fam. nov., and Ktedonospora formicarum gen. nov., sp. nov., Ktedonobacter robiniae sp. nov., Dictyobacter formicarum sp. nov. and Dictyobacter arantiisoli sp. nov., belonging to the class Ktedonobacteria.</title>
        <authorList>
            <person name="Yabe S."/>
            <person name="Zheng Y."/>
            <person name="Wang C.M."/>
            <person name="Sakai Y."/>
            <person name="Abe K."/>
            <person name="Yokota A."/>
            <person name="Donadio S."/>
            <person name="Cavaletti L."/>
            <person name="Monciardini P."/>
        </authorList>
    </citation>
    <scope>NUCLEOTIDE SEQUENCE [LARGE SCALE GENOMIC DNA]</scope>
    <source>
        <strain evidence="8 9">SOSP1-9</strain>
    </source>
</reference>
<feature type="transmembrane region" description="Helical" evidence="6">
    <location>
        <begin position="282"/>
        <end position="299"/>
    </location>
</feature>
<name>A0ABQ3VVR4_9CHLR</name>
<dbReference type="InterPro" id="IPR020846">
    <property type="entry name" value="MFS_dom"/>
</dbReference>
<evidence type="ECO:0000256" key="6">
    <source>
        <dbReference type="SAM" id="Phobius"/>
    </source>
</evidence>
<dbReference type="InterPro" id="IPR036259">
    <property type="entry name" value="MFS_trans_sf"/>
</dbReference>
<evidence type="ECO:0000256" key="4">
    <source>
        <dbReference type="ARBA" id="ARBA00022989"/>
    </source>
</evidence>
<evidence type="ECO:0000256" key="1">
    <source>
        <dbReference type="ARBA" id="ARBA00004651"/>
    </source>
</evidence>
<evidence type="ECO:0000256" key="2">
    <source>
        <dbReference type="ARBA" id="ARBA00022475"/>
    </source>
</evidence>
<feature type="transmembrane region" description="Helical" evidence="6">
    <location>
        <begin position="216"/>
        <end position="240"/>
    </location>
</feature>
<feature type="transmembrane region" description="Helical" evidence="6">
    <location>
        <begin position="370"/>
        <end position="387"/>
    </location>
</feature>
<evidence type="ECO:0000313" key="9">
    <source>
        <dbReference type="Proteomes" id="UP000635565"/>
    </source>
</evidence>
<evidence type="ECO:0000256" key="3">
    <source>
        <dbReference type="ARBA" id="ARBA00022692"/>
    </source>
</evidence>
<dbReference type="PANTHER" id="PTHR43124:SF10">
    <property type="entry name" value="PURINE EFFLUX PUMP PBUE"/>
    <property type="match status" value="1"/>
</dbReference>
<dbReference type="SUPFAM" id="SSF103473">
    <property type="entry name" value="MFS general substrate transporter"/>
    <property type="match status" value="1"/>
</dbReference>
<feature type="transmembrane region" description="Helical" evidence="6">
    <location>
        <begin position="143"/>
        <end position="165"/>
    </location>
</feature>
<gene>
    <name evidence="8" type="ORF">KSZ_74690</name>
</gene>
<keyword evidence="9" id="KW-1185">Reference proteome</keyword>
<comment type="caution">
    <text evidence="8">The sequence shown here is derived from an EMBL/GenBank/DDBJ whole genome shotgun (WGS) entry which is preliminary data.</text>
</comment>
<dbReference type="Gene3D" id="1.20.1250.20">
    <property type="entry name" value="MFS general substrate transporter like domains"/>
    <property type="match status" value="2"/>
</dbReference>
<proteinExistence type="predicted"/>
<dbReference type="PANTHER" id="PTHR43124">
    <property type="entry name" value="PURINE EFFLUX PUMP PBUE"/>
    <property type="match status" value="1"/>
</dbReference>
<dbReference type="EMBL" id="BNJJ01000037">
    <property type="protein sequence ID" value="GHO89463.1"/>
    <property type="molecule type" value="Genomic_DNA"/>
</dbReference>
<dbReference type="PROSITE" id="PS50850">
    <property type="entry name" value="MFS"/>
    <property type="match status" value="1"/>
</dbReference>
<comment type="subcellular location">
    <subcellularLocation>
        <location evidence="1">Cell membrane</location>
        <topology evidence="1">Multi-pass membrane protein</topology>
    </subcellularLocation>
</comment>
<organism evidence="8 9">
    <name type="scientific">Dictyobacter formicarum</name>
    <dbReference type="NCBI Taxonomy" id="2778368"/>
    <lineage>
        <taxon>Bacteria</taxon>
        <taxon>Bacillati</taxon>
        <taxon>Chloroflexota</taxon>
        <taxon>Ktedonobacteria</taxon>
        <taxon>Ktedonobacterales</taxon>
        <taxon>Dictyobacteraceae</taxon>
        <taxon>Dictyobacter</taxon>
    </lineage>
</organism>
<feature type="transmembrane region" description="Helical" evidence="6">
    <location>
        <begin position="345"/>
        <end position="364"/>
    </location>
</feature>
<keyword evidence="5 6" id="KW-0472">Membrane</keyword>
<keyword evidence="3 6" id="KW-0812">Transmembrane</keyword>
<feature type="transmembrane region" description="Helical" evidence="6">
    <location>
        <begin position="114"/>
        <end position="136"/>
    </location>
</feature>
<feature type="transmembrane region" description="Helical" evidence="6">
    <location>
        <begin position="171"/>
        <end position="195"/>
    </location>
</feature>
<protein>
    <submittedName>
        <fullName evidence="8">MFS transporter</fullName>
    </submittedName>
</protein>
<dbReference type="InterPro" id="IPR050189">
    <property type="entry name" value="MFS_Efflux_Transporters"/>
</dbReference>
<evidence type="ECO:0000259" key="7">
    <source>
        <dbReference type="PROSITE" id="PS50850"/>
    </source>
</evidence>
<dbReference type="InterPro" id="IPR011701">
    <property type="entry name" value="MFS"/>
</dbReference>
<dbReference type="Pfam" id="PF07690">
    <property type="entry name" value="MFS_1"/>
    <property type="match status" value="1"/>
</dbReference>
<dbReference type="Proteomes" id="UP000635565">
    <property type="component" value="Unassembled WGS sequence"/>
</dbReference>
<feature type="transmembrane region" description="Helical" evidence="6">
    <location>
        <begin position="85"/>
        <end position="108"/>
    </location>
</feature>